<evidence type="ECO:0000256" key="1">
    <source>
        <dbReference type="ARBA" id="ARBA00022741"/>
    </source>
</evidence>
<dbReference type="InterPro" id="IPR000432">
    <property type="entry name" value="DNA_mismatch_repair_MutS_C"/>
</dbReference>
<evidence type="ECO:0000256" key="3">
    <source>
        <dbReference type="ARBA" id="ARBA00023125"/>
    </source>
</evidence>
<keyword evidence="8" id="KW-1185">Reference proteome</keyword>
<keyword evidence="4" id="KW-0812">Transmembrane</keyword>
<evidence type="ECO:0000256" key="2">
    <source>
        <dbReference type="ARBA" id="ARBA00022840"/>
    </source>
</evidence>
<keyword evidence="4" id="KW-0472">Membrane</keyword>
<dbReference type="SMART" id="SM00382">
    <property type="entry name" value="AAA"/>
    <property type="match status" value="1"/>
</dbReference>
<dbReference type="InterPro" id="IPR003593">
    <property type="entry name" value="AAA+_ATPase"/>
</dbReference>
<gene>
    <name evidence="7" type="ORF">GTP69_13970</name>
</gene>
<sequence>MTDYPFVPSDVALYCRTLSDADTLLDTATWDDLLLPDYSAQLARETSIFGQQELHRRLHVQEDVSTSVVRVRALVADDGLRTRLTSAATGLRQADREISETVFGAPLSSTPRWVPLLGWLPWAFLLSVGLALGMNWLWMWLVTLALFLSLCAIQAGYHDAVQEWTSILNAMQQMLRAHGLLAQIDDPATAPLRDDGAEAARLNRGLGRSLLAYLPGARDYADWMFLENVRHYFRSREVVGEHIDFLRSSFARVAALEADLALARHLSQVQAFCWAEQGDEVALDDVVHPLLADAAALTFGMARQGVFISGQNGIGKSTLLRTIGLNLITARAFGFCYATRAVTPLQPVYTSMQNDDAMDNGESFYMAELRRGQELLAVAAQRRAIFLIDEIFRGTNYLESVSAAGAVLHTLAQQGRVVVASHHLVLASLLADSLRPWCVSREGGRWQLKPGLLQATNGIALLTARGFDSAITTKADRIHAWLSDYMAHPDTDLPQLAT</sequence>
<evidence type="ECO:0000259" key="6">
    <source>
        <dbReference type="SMART" id="SM00534"/>
    </source>
</evidence>
<evidence type="ECO:0000313" key="8">
    <source>
        <dbReference type="Proteomes" id="UP000642144"/>
    </source>
</evidence>
<keyword evidence="1" id="KW-0547">Nucleotide-binding</keyword>
<organism evidence="7 8">
    <name type="scientific">Duganella levis</name>
    <dbReference type="NCBI Taxonomy" id="2692169"/>
    <lineage>
        <taxon>Bacteria</taxon>
        <taxon>Pseudomonadati</taxon>
        <taxon>Pseudomonadota</taxon>
        <taxon>Betaproteobacteria</taxon>
        <taxon>Burkholderiales</taxon>
        <taxon>Oxalobacteraceae</taxon>
        <taxon>Telluria group</taxon>
        <taxon>Duganella</taxon>
    </lineage>
</organism>
<evidence type="ECO:0000256" key="4">
    <source>
        <dbReference type="SAM" id="Phobius"/>
    </source>
</evidence>
<evidence type="ECO:0000313" key="7">
    <source>
        <dbReference type="EMBL" id="MYN27521.1"/>
    </source>
</evidence>
<feature type="transmembrane region" description="Helical" evidence="4">
    <location>
        <begin position="113"/>
        <end position="132"/>
    </location>
</feature>
<dbReference type="Gene3D" id="3.40.50.300">
    <property type="entry name" value="P-loop containing nucleotide triphosphate hydrolases"/>
    <property type="match status" value="1"/>
</dbReference>
<dbReference type="Pfam" id="PF00488">
    <property type="entry name" value="MutS_V"/>
    <property type="match status" value="1"/>
</dbReference>
<proteinExistence type="predicted"/>
<accession>A0ABW9W0L5</accession>
<feature type="domain" description="DNA mismatch repair proteins mutS family" evidence="6">
    <location>
        <begin position="303"/>
        <end position="480"/>
    </location>
</feature>
<dbReference type="PANTHER" id="PTHR11361">
    <property type="entry name" value="DNA MISMATCH REPAIR PROTEIN MUTS FAMILY MEMBER"/>
    <property type="match status" value="1"/>
</dbReference>
<name>A0ABW9W0L5_9BURK</name>
<keyword evidence="3" id="KW-0238">DNA-binding</keyword>
<comment type="caution">
    <text evidence="7">The sequence shown here is derived from an EMBL/GenBank/DDBJ whole genome shotgun (WGS) entry which is preliminary data.</text>
</comment>
<dbReference type="InterPro" id="IPR027417">
    <property type="entry name" value="P-loop_NTPase"/>
</dbReference>
<dbReference type="PANTHER" id="PTHR11361:SF152">
    <property type="entry name" value="DNA MISMATCH REPAIR PROTEIN"/>
    <property type="match status" value="1"/>
</dbReference>
<keyword evidence="2" id="KW-0067">ATP-binding</keyword>
<dbReference type="EMBL" id="WWCT01000010">
    <property type="protein sequence ID" value="MYN27521.1"/>
    <property type="molecule type" value="Genomic_DNA"/>
</dbReference>
<dbReference type="SMART" id="SM00534">
    <property type="entry name" value="MUTSac"/>
    <property type="match status" value="1"/>
</dbReference>
<reference evidence="7 8" key="1">
    <citation type="submission" date="2019-12" db="EMBL/GenBank/DDBJ databases">
        <title>Novel species isolated from a subtropical stream in China.</title>
        <authorList>
            <person name="Lu H."/>
        </authorList>
    </citation>
    <scope>NUCLEOTIDE SEQUENCE [LARGE SCALE GENOMIC DNA]</scope>
    <source>
        <strain evidence="7 8">CY42W</strain>
    </source>
</reference>
<dbReference type="InterPro" id="IPR045076">
    <property type="entry name" value="MutS"/>
</dbReference>
<dbReference type="RefSeq" id="WP_161055447.1">
    <property type="nucleotide sequence ID" value="NZ_WWCT01000010.1"/>
</dbReference>
<dbReference type="Proteomes" id="UP000642144">
    <property type="component" value="Unassembled WGS sequence"/>
</dbReference>
<evidence type="ECO:0000259" key="5">
    <source>
        <dbReference type="SMART" id="SM00382"/>
    </source>
</evidence>
<protein>
    <submittedName>
        <fullName evidence="7">DNA mismatch repair protein MutS</fullName>
    </submittedName>
</protein>
<feature type="domain" description="AAA+ ATPase" evidence="5">
    <location>
        <begin position="302"/>
        <end position="452"/>
    </location>
</feature>
<dbReference type="SUPFAM" id="SSF52540">
    <property type="entry name" value="P-loop containing nucleoside triphosphate hydrolases"/>
    <property type="match status" value="1"/>
</dbReference>
<keyword evidence="4" id="KW-1133">Transmembrane helix</keyword>